<reference evidence="2" key="1">
    <citation type="submission" date="2020-05" db="EMBL/GenBank/DDBJ databases">
        <title>Mycena genomes resolve the evolution of fungal bioluminescence.</title>
        <authorList>
            <person name="Tsai I.J."/>
        </authorList>
    </citation>
    <scope>NUCLEOTIDE SEQUENCE</scope>
    <source>
        <strain evidence="2">110903Hualien_Pintung</strain>
    </source>
</reference>
<name>A0A8H6SPS0_MYCCL</name>
<proteinExistence type="predicted"/>
<evidence type="ECO:0000313" key="3">
    <source>
        <dbReference type="Proteomes" id="UP000613580"/>
    </source>
</evidence>
<evidence type="ECO:0000256" key="1">
    <source>
        <dbReference type="SAM" id="MobiDB-lite"/>
    </source>
</evidence>
<dbReference type="Proteomes" id="UP000613580">
    <property type="component" value="Unassembled WGS sequence"/>
</dbReference>
<keyword evidence="3" id="KW-1185">Reference proteome</keyword>
<accession>A0A8H6SPS0</accession>
<organism evidence="2 3">
    <name type="scientific">Mycena chlorophos</name>
    <name type="common">Agaric fungus</name>
    <name type="synonym">Agaricus chlorophos</name>
    <dbReference type="NCBI Taxonomy" id="658473"/>
    <lineage>
        <taxon>Eukaryota</taxon>
        <taxon>Fungi</taxon>
        <taxon>Dikarya</taxon>
        <taxon>Basidiomycota</taxon>
        <taxon>Agaricomycotina</taxon>
        <taxon>Agaricomycetes</taxon>
        <taxon>Agaricomycetidae</taxon>
        <taxon>Agaricales</taxon>
        <taxon>Marasmiineae</taxon>
        <taxon>Mycenaceae</taxon>
        <taxon>Mycena</taxon>
    </lineage>
</organism>
<dbReference type="OrthoDB" id="619536at2759"/>
<feature type="region of interest" description="Disordered" evidence="1">
    <location>
        <begin position="85"/>
        <end position="105"/>
    </location>
</feature>
<protein>
    <submittedName>
        <fullName evidence="2">Uncharacterized protein</fullName>
    </submittedName>
</protein>
<comment type="caution">
    <text evidence="2">The sequence shown here is derived from an EMBL/GenBank/DDBJ whole genome shotgun (WGS) entry which is preliminary data.</text>
</comment>
<gene>
    <name evidence="2" type="ORF">HMN09_00902300</name>
</gene>
<evidence type="ECO:0000313" key="2">
    <source>
        <dbReference type="EMBL" id="KAF7302677.1"/>
    </source>
</evidence>
<sequence>MTKDPESKATSTYPAKFKPNFHHTYTVTLQQPLSTVFPILGTNAGLEKTIMVSSIASNFSMGKLDAVAVDGKVEDASVRTQEGVEMVTEGGEEEEEEEDTEKQTRFPRQGFSYTETVGIIPGLHFTDVVVKLEGTFTWDEKAGVSLYETTSNSNVTVRKTRIFTESDGQTTVAERIDGQCGAWLQPIVQRATASSHKQHMDHYHTLFK</sequence>
<dbReference type="AlphaFoldDB" id="A0A8H6SPS0"/>
<dbReference type="EMBL" id="JACAZE010000012">
    <property type="protein sequence ID" value="KAF7302677.1"/>
    <property type="molecule type" value="Genomic_DNA"/>
</dbReference>
<feature type="compositionally biased region" description="Acidic residues" evidence="1">
    <location>
        <begin position="90"/>
        <end position="100"/>
    </location>
</feature>